<evidence type="ECO:0000313" key="7">
    <source>
        <dbReference type="EMBL" id="WOX06505.1"/>
    </source>
</evidence>
<dbReference type="FunFam" id="1.20.1090.10:FF:000001">
    <property type="entry name" value="Aldehyde-alcohol dehydrogenase"/>
    <property type="match status" value="1"/>
</dbReference>
<evidence type="ECO:0000259" key="5">
    <source>
        <dbReference type="Pfam" id="PF00465"/>
    </source>
</evidence>
<evidence type="ECO:0000256" key="2">
    <source>
        <dbReference type="ARBA" id="ARBA00007358"/>
    </source>
</evidence>
<dbReference type="Pfam" id="PF25137">
    <property type="entry name" value="ADH_Fe_C"/>
    <property type="match status" value="1"/>
</dbReference>
<dbReference type="RefSeq" id="WP_318954958.1">
    <property type="nucleotide sequence ID" value="NZ_CP137555.1"/>
</dbReference>
<dbReference type="KEGG" id="mpaf:R5R33_05060"/>
<dbReference type="Gene3D" id="1.20.1090.10">
    <property type="entry name" value="Dehydroquinate synthase-like - alpha domain"/>
    <property type="match status" value="1"/>
</dbReference>
<evidence type="ECO:0000313" key="8">
    <source>
        <dbReference type="Proteomes" id="UP001302477"/>
    </source>
</evidence>
<keyword evidence="4" id="KW-0520">NAD</keyword>
<organism evidence="7 8">
    <name type="scientific">Microbulbifer pacificus</name>
    <dbReference type="NCBI Taxonomy" id="407164"/>
    <lineage>
        <taxon>Bacteria</taxon>
        <taxon>Pseudomonadati</taxon>
        <taxon>Pseudomonadota</taxon>
        <taxon>Gammaproteobacteria</taxon>
        <taxon>Cellvibrionales</taxon>
        <taxon>Microbulbiferaceae</taxon>
        <taxon>Microbulbifer</taxon>
    </lineage>
</organism>
<accession>A0AAU0N149</accession>
<dbReference type="EMBL" id="CP137555">
    <property type="protein sequence ID" value="WOX06505.1"/>
    <property type="molecule type" value="Genomic_DNA"/>
</dbReference>
<evidence type="ECO:0000256" key="4">
    <source>
        <dbReference type="ARBA" id="ARBA00023027"/>
    </source>
</evidence>
<keyword evidence="8" id="KW-1185">Reference proteome</keyword>
<dbReference type="InterPro" id="IPR001670">
    <property type="entry name" value="ADH_Fe/GldA"/>
</dbReference>
<reference evidence="7 8" key="1">
    <citation type="submission" date="2023-10" db="EMBL/GenBank/DDBJ databases">
        <title>Description of Microbulbifer bruguierae sp. nov., isolated from the sediments of mangrove plant Bruguiera sexangula and comparative genomic analyses of the genus Microbulbifer.</title>
        <authorList>
            <person name="Long M."/>
        </authorList>
    </citation>
    <scope>NUCLEOTIDE SEQUENCE [LARGE SCALE GENOMIC DNA]</scope>
    <source>
        <strain evidence="7 8">SPO729</strain>
    </source>
</reference>
<comment type="cofactor">
    <cofactor evidence="1">
        <name>Fe cation</name>
        <dbReference type="ChEBI" id="CHEBI:24875"/>
    </cofactor>
</comment>
<keyword evidence="3" id="KW-0560">Oxidoreductase</keyword>
<dbReference type="Proteomes" id="UP001302477">
    <property type="component" value="Chromosome"/>
</dbReference>
<dbReference type="PANTHER" id="PTHR11496:SF102">
    <property type="entry name" value="ALCOHOL DEHYDROGENASE 4"/>
    <property type="match status" value="1"/>
</dbReference>
<dbReference type="InterPro" id="IPR056798">
    <property type="entry name" value="ADH_Fe_C"/>
</dbReference>
<evidence type="ECO:0000256" key="1">
    <source>
        <dbReference type="ARBA" id="ARBA00001962"/>
    </source>
</evidence>
<dbReference type="GO" id="GO:0004022">
    <property type="term" value="F:alcohol dehydrogenase (NAD+) activity"/>
    <property type="evidence" value="ECO:0007669"/>
    <property type="project" value="TreeGrafter"/>
</dbReference>
<dbReference type="FunFam" id="3.40.50.1970:FF:000003">
    <property type="entry name" value="Alcohol dehydrogenase, iron-containing"/>
    <property type="match status" value="1"/>
</dbReference>
<dbReference type="PANTHER" id="PTHR11496">
    <property type="entry name" value="ALCOHOL DEHYDROGENASE"/>
    <property type="match status" value="1"/>
</dbReference>
<name>A0AAU0N149_9GAMM</name>
<dbReference type="CDD" id="cd14861">
    <property type="entry name" value="Fe-ADH-like"/>
    <property type="match status" value="1"/>
</dbReference>
<dbReference type="SUPFAM" id="SSF56796">
    <property type="entry name" value="Dehydroquinate synthase-like"/>
    <property type="match status" value="1"/>
</dbReference>
<sequence>MTDKSFFTNWNYPTAMRVGAGRISELPQLCRELGMATPLLVTDPGLVSLPMVQSIVENSLVAGLPLAVFSEIKGNPTGANVSAGVAAFRAHGCDGVIALGGGSALDAGKAIALMVGQTHPIWDFEDVGDNYLRVNTHGMMPVIAIPTTAGTGSEVGRSSVITDENARLKKIIFHPRMLPEIVLLDPTLTLGLPAPITAATGMDALSHNLEAFCAPNFHPMAEGIALEAMRLISVYLPRAVADGNDLEARMQMLVASSMGATAFQRGLGAMHALAHPLGALYDKHHGLLNAILMPYVLVANRTAIEEPMSRLSRYLALPTAGFCGVLEWVLFLRRDFAIPHTLAEIGIGDEDADRIAQMAAADPSAPSNPLPFGADDYRGIFLNACRGEI</sequence>
<dbReference type="GO" id="GO:0046872">
    <property type="term" value="F:metal ion binding"/>
    <property type="evidence" value="ECO:0007669"/>
    <property type="project" value="InterPro"/>
</dbReference>
<feature type="domain" description="Alcohol dehydrogenase iron-type/glycerol dehydrogenase GldA" evidence="5">
    <location>
        <begin position="13"/>
        <end position="186"/>
    </location>
</feature>
<comment type="similarity">
    <text evidence="2">Belongs to the iron-containing alcohol dehydrogenase family.</text>
</comment>
<dbReference type="AlphaFoldDB" id="A0AAU0N149"/>
<dbReference type="Pfam" id="PF00465">
    <property type="entry name" value="Fe-ADH"/>
    <property type="match status" value="1"/>
</dbReference>
<feature type="domain" description="Fe-containing alcohol dehydrogenase-like C-terminal" evidence="6">
    <location>
        <begin position="197"/>
        <end position="381"/>
    </location>
</feature>
<proteinExistence type="inferred from homology"/>
<dbReference type="Gene3D" id="3.40.50.1970">
    <property type="match status" value="1"/>
</dbReference>
<gene>
    <name evidence="7" type="ORF">R5R33_05060</name>
</gene>
<dbReference type="InterPro" id="IPR018211">
    <property type="entry name" value="ADH_Fe_CS"/>
</dbReference>
<evidence type="ECO:0000256" key="3">
    <source>
        <dbReference type="ARBA" id="ARBA00023002"/>
    </source>
</evidence>
<dbReference type="PROSITE" id="PS00913">
    <property type="entry name" value="ADH_IRON_1"/>
    <property type="match status" value="1"/>
</dbReference>
<dbReference type="InterPro" id="IPR039697">
    <property type="entry name" value="Alcohol_dehydrogenase_Fe"/>
</dbReference>
<evidence type="ECO:0000259" key="6">
    <source>
        <dbReference type="Pfam" id="PF25137"/>
    </source>
</evidence>
<protein>
    <submittedName>
        <fullName evidence="7">Iron-containing alcohol dehydrogenase</fullName>
    </submittedName>
</protein>